<evidence type="ECO:0000256" key="5">
    <source>
        <dbReference type="ARBA" id="ARBA00023134"/>
    </source>
</evidence>
<dbReference type="InterPro" id="IPR027417">
    <property type="entry name" value="P-loop_NTPase"/>
</dbReference>
<dbReference type="InterPro" id="IPR006073">
    <property type="entry name" value="GTP-bd"/>
</dbReference>
<keyword evidence="5 6" id="KW-0342">GTP-binding</keyword>
<dbReference type="NCBIfam" id="NF000908">
    <property type="entry name" value="PRK00089.1"/>
    <property type="match status" value="1"/>
</dbReference>
<dbReference type="PROSITE" id="PS51713">
    <property type="entry name" value="G_ERA"/>
    <property type="match status" value="1"/>
</dbReference>
<feature type="binding site" evidence="6">
    <location>
        <begin position="70"/>
        <end position="74"/>
    </location>
    <ligand>
        <name>GTP</name>
        <dbReference type="ChEBI" id="CHEBI:37565"/>
    </ligand>
</feature>
<dbReference type="Gene3D" id="3.40.50.300">
    <property type="entry name" value="P-loop containing nucleotide triphosphate hydrolases"/>
    <property type="match status" value="1"/>
</dbReference>
<organism evidence="11 12">
    <name type="scientific">Caldisericum exile</name>
    <dbReference type="NCBI Taxonomy" id="693075"/>
    <lineage>
        <taxon>Bacteria</taxon>
        <taxon>Pseudomonadati</taxon>
        <taxon>Caldisericota/Cryosericota group</taxon>
        <taxon>Caldisericota</taxon>
        <taxon>Caldisericia</taxon>
        <taxon>Caldisericales</taxon>
        <taxon>Caldisericaceae</taxon>
        <taxon>Caldisericum</taxon>
    </lineage>
</organism>
<proteinExistence type="inferred from homology"/>
<dbReference type="GO" id="GO:0003924">
    <property type="term" value="F:GTPase activity"/>
    <property type="evidence" value="ECO:0007669"/>
    <property type="project" value="UniProtKB-UniRule"/>
</dbReference>
<dbReference type="NCBIfam" id="TIGR00436">
    <property type="entry name" value="era"/>
    <property type="match status" value="1"/>
</dbReference>
<evidence type="ECO:0000256" key="4">
    <source>
        <dbReference type="ARBA" id="ARBA00022884"/>
    </source>
</evidence>
<dbReference type="Gene3D" id="3.30.300.20">
    <property type="match status" value="1"/>
</dbReference>
<evidence type="ECO:0000256" key="7">
    <source>
        <dbReference type="PROSITE-ProRule" id="PRU01050"/>
    </source>
</evidence>
<dbReference type="InterPro" id="IPR015946">
    <property type="entry name" value="KH_dom-like_a/b"/>
</dbReference>
<feature type="binding site" evidence="6">
    <location>
        <begin position="132"/>
        <end position="135"/>
    </location>
    <ligand>
        <name>GTP</name>
        <dbReference type="ChEBI" id="CHEBI:37565"/>
    </ligand>
</feature>
<evidence type="ECO:0000256" key="2">
    <source>
        <dbReference type="ARBA" id="ARBA00020484"/>
    </source>
</evidence>
<dbReference type="HAMAP" id="MF_00367">
    <property type="entry name" value="GTPase_Era"/>
    <property type="match status" value="1"/>
</dbReference>
<reference evidence="11 12" key="1">
    <citation type="submission" date="2018-01" db="EMBL/GenBank/DDBJ databases">
        <title>Metagenomic assembled genomes from two thermal pools in the Uzon Caldera, Kamchatka, Russia.</title>
        <authorList>
            <person name="Wilkins L."/>
            <person name="Ettinger C."/>
        </authorList>
    </citation>
    <scope>NUCLEOTIDE SEQUENCE [LARGE SCALE GENOMIC DNA]</scope>
    <source>
        <strain evidence="11">ARK-10</strain>
    </source>
</reference>
<dbReference type="PRINTS" id="PR00449">
    <property type="entry name" value="RASTRNSFRMNG"/>
</dbReference>
<dbReference type="PROSITE" id="PS50823">
    <property type="entry name" value="KH_TYPE_2"/>
    <property type="match status" value="1"/>
</dbReference>
<gene>
    <name evidence="6" type="primary">era</name>
    <name evidence="11" type="ORF">C0175_04620</name>
</gene>
<feature type="region of interest" description="G4" evidence="7">
    <location>
        <begin position="132"/>
        <end position="135"/>
    </location>
</feature>
<dbReference type="GO" id="GO:0005886">
    <property type="term" value="C:plasma membrane"/>
    <property type="evidence" value="ECO:0007669"/>
    <property type="project" value="UniProtKB-SubCell"/>
</dbReference>
<dbReference type="CDD" id="cd04163">
    <property type="entry name" value="Era"/>
    <property type="match status" value="1"/>
</dbReference>
<feature type="region of interest" description="G1" evidence="7">
    <location>
        <begin position="23"/>
        <end position="30"/>
    </location>
</feature>
<dbReference type="CDD" id="cd22534">
    <property type="entry name" value="KH-II_Era"/>
    <property type="match status" value="1"/>
</dbReference>
<dbReference type="EMBL" id="PNIX01000271">
    <property type="protein sequence ID" value="PMP81913.1"/>
    <property type="molecule type" value="Genomic_DNA"/>
</dbReference>
<dbReference type="Pfam" id="PF07650">
    <property type="entry name" value="KH_2"/>
    <property type="match status" value="1"/>
</dbReference>
<dbReference type="GO" id="GO:0043024">
    <property type="term" value="F:ribosomal small subunit binding"/>
    <property type="evidence" value="ECO:0007669"/>
    <property type="project" value="TreeGrafter"/>
</dbReference>
<feature type="domain" description="Era-type G" evidence="10">
    <location>
        <begin position="15"/>
        <end position="182"/>
    </location>
</feature>
<dbReference type="PANTHER" id="PTHR42698:SF1">
    <property type="entry name" value="GTPASE ERA, MITOCHONDRIAL"/>
    <property type="match status" value="1"/>
</dbReference>
<dbReference type="Pfam" id="PF01926">
    <property type="entry name" value="MMR_HSR1"/>
    <property type="match status" value="1"/>
</dbReference>
<dbReference type="SUPFAM" id="SSF54814">
    <property type="entry name" value="Prokaryotic type KH domain (KH-domain type II)"/>
    <property type="match status" value="1"/>
</dbReference>
<keyword evidence="6" id="KW-0963">Cytoplasm</keyword>
<name>A0A2J6X5M2_9BACT</name>
<keyword evidence="6" id="KW-1003">Cell membrane</keyword>
<comment type="function">
    <text evidence="6">An essential GTPase that binds both GDP and GTP, with rapid nucleotide exchange. Plays a role in 16S rRNA processing and 30S ribosomal subunit biogenesis and possibly also in cell cycle regulation and energy metabolism.</text>
</comment>
<dbReference type="GO" id="GO:0005829">
    <property type="term" value="C:cytosol"/>
    <property type="evidence" value="ECO:0007669"/>
    <property type="project" value="TreeGrafter"/>
</dbReference>
<comment type="subunit">
    <text evidence="6">Monomer.</text>
</comment>
<evidence type="ECO:0000259" key="10">
    <source>
        <dbReference type="PROSITE" id="PS51713"/>
    </source>
</evidence>
<dbReference type="InterPro" id="IPR005662">
    <property type="entry name" value="GTPase_Era-like"/>
</dbReference>
<dbReference type="GO" id="GO:0000028">
    <property type="term" value="P:ribosomal small subunit assembly"/>
    <property type="evidence" value="ECO:0007669"/>
    <property type="project" value="TreeGrafter"/>
</dbReference>
<dbReference type="GO" id="GO:0005525">
    <property type="term" value="F:GTP binding"/>
    <property type="evidence" value="ECO:0007669"/>
    <property type="project" value="UniProtKB-UniRule"/>
</dbReference>
<dbReference type="NCBIfam" id="TIGR00231">
    <property type="entry name" value="small_GTP"/>
    <property type="match status" value="1"/>
</dbReference>
<comment type="similarity">
    <text evidence="1 6 7 8">Belongs to the TRAFAC class TrmE-Era-EngA-EngB-Septin-like GTPase superfamily. Era GTPase family.</text>
</comment>
<comment type="caution">
    <text evidence="11">The sequence shown here is derived from an EMBL/GenBank/DDBJ whole genome shotgun (WGS) entry which is preliminary data.</text>
</comment>
<keyword evidence="6" id="KW-0699">rRNA-binding</keyword>
<accession>A0A2J6X5M2</accession>
<dbReference type="GO" id="GO:0070181">
    <property type="term" value="F:small ribosomal subunit rRNA binding"/>
    <property type="evidence" value="ECO:0007669"/>
    <property type="project" value="UniProtKB-UniRule"/>
</dbReference>
<keyword evidence="6" id="KW-0472">Membrane</keyword>
<evidence type="ECO:0000313" key="11">
    <source>
        <dbReference type="EMBL" id="PMP81913.1"/>
    </source>
</evidence>
<dbReference type="InterPro" id="IPR004044">
    <property type="entry name" value="KH_dom_type_2"/>
</dbReference>
<keyword evidence="6" id="KW-0690">Ribosome biogenesis</keyword>
<dbReference type="InterPro" id="IPR005225">
    <property type="entry name" value="Small_GTP-bd"/>
</dbReference>
<feature type="region of interest" description="G3" evidence="7">
    <location>
        <begin position="70"/>
        <end position="73"/>
    </location>
</feature>
<comment type="subcellular location">
    <subcellularLocation>
        <location evidence="6">Cytoplasm</location>
    </subcellularLocation>
    <subcellularLocation>
        <location evidence="6">Cell membrane</location>
        <topology evidence="6">Peripheral membrane protein</topology>
    </subcellularLocation>
</comment>
<keyword evidence="3 6" id="KW-0547">Nucleotide-binding</keyword>
<evidence type="ECO:0000256" key="1">
    <source>
        <dbReference type="ARBA" id="ARBA00007921"/>
    </source>
</evidence>
<evidence type="ECO:0000256" key="3">
    <source>
        <dbReference type="ARBA" id="ARBA00022741"/>
    </source>
</evidence>
<dbReference type="InterPro" id="IPR030388">
    <property type="entry name" value="G_ERA_dom"/>
</dbReference>
<evidence type="ECO:0000313" key="12">
    <source>
        <dbReference type="Proteomes" id="UP000236910"/>
    </source>
</evidence>
<dbReference type="PANTHER" id="PTHR42698">
    <property type="entry name" value="GTPASE ERA"/>
    <property type="match status" value="1"/>
</dbReference>
<feature type="binding site" evidence="6">
    <location>
        <begin position="23"/>
        <end position="30"/>
    </location>
    <ligand>
        <name>GTP</name>
        <dbReference type="ChEBI" id="CHEBI:37565"/>
    </ligand>
</feature>
<evidence type="ECO:0000256" key="8">
    <source>
        <dbReference type="RuleBase" id="RU003761"/>
    </source>
</evidence>
<sequence>MYNLKTKNKLRCKVKSGIVTILGRPNVGKSTLLNYIVQRKISIVTPKPQTTRFRILGVKNLKDAQIVFADTPGFHLAKSALNKYMVNVAIKSLEGADLVYLMVEVKDYIGEEYPELLKHLKGLTVPVFLVINKIDMYKDEDISKTEEVFRGLYDFKEVFKISALTGKNVDALIEKTVEYLPEGPRYFREGEVTDLPFHLQVAELIREKLYLLLKQELPYETAVTVEEVKERENGVLYINAVIHVAKESQKGIVIGANGSMIKKIGTTTRLELQEILKKPIYLELQVKVEEDWPKLEGKLKKLGYIIE</sequence>
<evidence type="ECO:0000256" key="6">
    <source>
        <dbReference type="HAMAP-Rule" id="MF_00367"/>
    </source>
</evidence>
<dbReference type="AlphaFoldDB" id="A0A2J6X5M2"/>
<feature type="domain" description="KH type-2" evidence="9">
    <location>
        <begin position="213"/>
        <end position="290"/>
    </location>
</feature>
<dbReference type="InterPro" id="IPR009019">
    <property type="entry name" value="KH_sf_prok-type"/>
</dbReference>
<feature type="region of interest" description="G5" evidence="7">
    <location>
        <begin position="161"/>
        <end position="163"/>
    </location>
</feature>
<protein>
    <recommendedName>
        <fullName evidence="2 6">GTPase Era</fullName>
    </recommendedName>
</protein>
<keyword evidence="4 6" id="KW-0694">RNA-binding</keyword>
<dbReference type="Proteomes" id="UP000236910">
    <property type="component" value="Unassembled WGS sequence"/>
</dbReference>
<dbReference type="SUPFAM" id="SSF52540">
    <property type="entry name" value="P-loop containing nucleoside triphosphate hydrolases"/>
    <property type="match status" value="1"/>
</dbReference>
<evidence type="ECO:0000259" key="9">
    <source>
        <dbReference type="PROSITE" id="PS50823"/>
    </source>
</evidence>
<feature type="region of interest" description="G2" evidence="7">
    <location>
        <begin position="49"/>
        <end position="53"/>
    </location>
</feature>